<evidence type="ECO:0000256" key="7">
    <source>
        <dbReference type="SAM" id="SignalP"/>
    </source>
</evidence>
<evidence type="ECO:0000256" key="6">
    <source>
        <dbReference type="ARBA" id="ARBA00048348"/>
    </source>
</evidence>
<evidence type="ECO:0000256" key="1">
    <source>
        <dbReference type="ARBA" id="ARBA00010718"/>
    </source>
</evidence>
<evidence type="ECO:0000256" key="3">
    <source>
        <dbReference type="ARBA" id="ARBA00022723"/>
    </source>
</evidence>
<proteinExistence type="inferred from homology"/>
<dbReference type="InterPro" id="IPR023561">
    <property type="entry name" value="Carbonic_anhydrase_a-class"/>
</dbReference>
<dbReference type="Gene3D" id="3.10.200.10">
    <property type="entry name" value="Alpha carbonic anhydrase"/>
    <property type="match status" value="1"/>
</dbReference>
<evidence type="ECO:0000256" key="4">
    <source>
        <dbReference type="ARBA" id="ARBA00022833"/>
    </source>
</evidence>
<dbReference type="EC" id="4.2.1.1" evidence="2"/>
<dbReference type="KEGG" id="htl:HPTL_1585"/>
<organism evidence="9 10">
    <name type="scientific">Hydrogenophilus thermoluteolus</name>
    <name type="common">Pseudomonas hydrogenothermophila</name>
    <dbReference type="NCBI Taxonomy" id="297"/>
    <lineage>
        <taxon>Bacteria</taxon>
        <taxon>Pseudomonadati</taxon>
        <taxon>Pseudomonadota</taxon>
        <taxon>Hydrogenophilia</taxon>
        <taxon>Hydrogenophilales</taxon>
        <taxon>Hydrogenophilaceae</taxon>
        <taxon>Hydrogenophilus</taxon>
    </lineage>
</organism>
<dbReference type="PROSITE" id="PS51144">
    <property type="entry name" value="ALPHA_CA_2"/>
    <property type="match status" value="1"/>
</dbReference>
<dbReference type="SMART" id="SM01057">
    <property type="entry name" value="Carb_anhydrase"/>
    <property type="match status" value="1"/>
</dbReference>
<dbReference type="AlphaFoldDB" id="A0A2Z6E029"/>
<feature type="signal peptide" evidence="7">
    <location>
        <begin position="1"/>
        <end position="22"/>
    </location>
</feature>
<dbReference type="PANTHER" id="PTHR18952:SF265">
    <property type="entry name" value="CARBONIC ANHYDRASE"/>
    <property type="match status" value="1"/>
</dbReference>
<dbReference type="SUPFAM" id="SSF51069">
    <property type="entry name" value="Carbonic anhydrase"/>
    <property type="match status" value="1"/>
</dbReference>
<dbReference type="OrthoDB" id="5327615at2"/>
<keyword evidence="3" id="KW-0479">Metal-binding</keyword>
<dbReference type="CDD" id="cd03124">
    <property type="entry name" value="alpha_CA_prokaryotic_like"/>
    <property type="match status" value="1"/>
</dbReference>
<dbReference type="Proteomes" id="UP000262004">
    <property type="component" value="Chromosome"/>
</dbReference>
<evidence type="ECO:0000313" key="9">
    <source>
        <dbReference type="EMBL" id="BBD77845.1"/>
    </source>
</evidence>
<keyword evidence="10" id="KW-1185">Reference proteome</keyword>
<feature type="domain" description="Alpha-carbonic anhydrase" evidence="8">
    <location>
        <begin position="26"/>
        <end position="265"/>
    </location>
</feature>
<comment type="similarity">
    <text evidence="1">Belongs to the alpha-carbonic anhydrase family.</text>
</comment>
<dbReference type="InterPro" id="IPR001148">
    <property type="entry name" value="CA_dom"/>
</dbReference>
<dbReference type="GO" id="GO:0004089">
    <property type="term" value="F:carbonate dehydratase activity"/>
    <property type="evidence" value="ECO:0007669"/>
    <property type="project" value="UniProtKB-EC"/>
</dbReference>
<protein>
    <recommendedName>
        <fullName evidence="2">carbonic anhydrase</fullName>
        <ecNumber evidence="2">4.2.1.1</ecNumber>
    </recommendedName>
</protein>
<reference evidence="9 10" key="1">
    <citation type="submission" date="2018-04" db="EMBL/GenBank/DDBJ databases">
        <title>Complete genome sequence of Hydrogenophilus thermoluteolus TH-1.</title>
        <authorList>
            <person name="Arai H."/>
        </authorList>
    </citation>
    <scope>NUCLEOTIDE SEQUENCE [LARGE SCALE GENOMIC DNA]</scope>
    <source>
        <strain evidence="9 10">TH-1</strain>
    </source>
</reference>
<dbReference type="InterPro" id="IPR036398">
    <property type="entry name" value="CA_dom_sf"/>
</dbReference>
<dbReference type="InterPro" id="IPR041891">
    <property type="entry name" value="Alpha_CA_prokaryot-like"/>
</dbReference>
<keyword evidence="7" id="KW-0732">Signal</keyword>
<keyword evidence="5" id="KW-0456">Lyase</keyword>
<dbReference type="RefSeq" id="WP_119335545.1">
    <property type="nucleotide sequence ID" value="NZ_AP018558.1"/>
</dbReference>
<evidence type="ECO:0000256" key="2">
    <source>
        <dbReference type="ARBA" id="ARBA00012925"/>
    </source>
</evidence>
<evidence type="ECO:0000259" key="8">
    <source>
        <dbReference type="PROSITE" id="PS51144"/>
    </source>
</evidence>
<accession>A0A2Z6E029</accession>
<dbReference type="GO" id="GO:0008270">
    <property type="term" value="F:zinc ion binding"/>
    <property type="evidence" value="ECO:0007669"/>
    <property type="project" value="InterPro"/>
</dbReference>
<keyword evidence="4" id="KW-0862">Zinc</keyword>
<name>A0A2Z6E029_HYDTE</name>
<gene>
    <name evidence="9" type="ORF">HPTL_1585</name>
</gene>
<sequence length="265" mass="29749">MRLGIRGWIAVGLFATATLAQAAGGAAWGYHGKLGPERWGKLSKEYLLCEIGKNQSPIDIDRVRVLRTDLRPIQFQYEAPLPLTVVDNGHTIVLPVPEGKWTLTAEGETFSLINVHFHSPSEHADNGNRYPLEAHFVHRNAKGALAVVGVWFQSGDENPVLAQILRWAPEPTEGAHDARHVRRKGHQERKRISNETVDLRALLPRSEGFFRYNGSLTTPPCSEGVRWYVMQEPITASEPQLQRLRALLNENARPVQPLNARRVLE</sequence>
<evidence type="ECO:0000313" key="10">
    <source>
        <dbReference type="Proteomes" id="UP000262004"/>
    </source>
</evidence>
<dbReference type="Pfam" id="PF00194">
    <property type="entry name" value="Carb_anhydrase"/>
    <property type="match status" value="1"/>
</dbReference>
<dbReference type="EMBL" id="AP018558">
    <property type="protein sequence ID" value="BBD77845.1"/>
    <property type="molecule type" value="Genomic_DNA"/>
</dbReference>
<evidence type="ECO:0000256" key="5">
    <source>
        <dbReference type="ARBA" id="ARBA00023239"/>
    </source>
</evidence>
<comment type="catalytic activity">
    <reaction evidence="6">
        <text>hydrogencarbonate + H(+) = CO2 + H2O</text>
        <dbReference type="Rhea" id="RHEA:10748"/>
        <dbReference type="ChEBI" id="CHEBI:15377"/>
        <dbReference type="ChEBI" id="CHEBI:15378"/>
        <dbReference type="ChEBI" id="CHEBI:16526"/>
        <dbReference type="ChEBI" id="CHEBI:17544"/>
        <dbReference type="EC" id="4.2.1.1"/>
    </reaction>
</comment>
<dbReference type="PANTHER" id="PTHR18952">
    <property type="entry name" value="CARBONIC ANHYDRASE"/>
    <property type="match status" value="1"/>
</dbReference>
<feature type="chain" id="PRO_5016421255" description="carbonic anhydrase" evidence="7">
    <location>
        <begin position="23"/>
        <end position="265"/>
    </location>
</feature>